<proteinExistence type="inferred from homology"/>
<feature type="transmembrane region" description="Helical" evidence="7">
    <location>
        <begin position="217"/>
        <end position="234"/>
    </location>
</feature>
<accession>A0AAD9D8V4</accession>
<dbReference type="PANTHER" id="PTHR10870:SF0">
    <property type="entry name" value="CELL CYCLE CHECKPOINT PROTEIN RAD1"/>
    <property type="match status" value="1"/>
</dbReference>
<comment type="subcellular location">
    <subcellularLocation>
        <location evidence="1">Nucleus</location>
    </subcellularLocation>
</comment>
<keyword evidence="7" id="KW-0472">Membrane</keyword>
<feature type="compositionally biased region" description="Polar residues" evidence="6">
    <location>
        <begin position="1072"/>
        <end position="1091"/>
    </location>
</feature>
<feature type="compositionally biased region" description="Basic and acidic residues" evidence="6">
    <location>
        <begin position="990"/>
        <end position="1030"/>
    </location>
</feature>
<comment type="caution">
    <text evidence="9">The sequence shown here is derived from an EMBL/GenBank/DDBJ whole genome shotgun (WGS) entry which is preliminary data.</text>
</comment>
<evidence type="ECO:0000256" key="5">
    <source>
        <dbReference type="ARBA" id="ARBA00023242"/>
    </source>
</evidence>
<dbReference type="Gene3D" id="3.70.10.10">
    <property type="match status" value="1"/>
</dbReference>
<evidence type="ECO:0000259" key="8">
    <source>
        <dbReference type="Pfam" id="PF00892"/>
    </source>
</evidence>
<dbReference type="GO" id="GO:0030896">
    <property type="term" value="C:checkpoint clamp complex"/>
    <property type="evidence" value="ECO:0007669"/>
    <property type="project" value="TreeGrafter"/>
</dbReference>
<keyword evidence="7" id="KW-1133">Transmembrane helix</keyword>
<feature type="transmembrane region" description="Helical" evidence="7">
    <location>
        <begin position="308"/>
        <end position="328"/>
    </location>
</feature>
<dbReference type="PANTHER" id="PTHR10870">
    <property type="entry name" value="CELL CYCLE CHECKPOINT PROTEIN RAD1"/>
    <property type="match status" value="1"/>
</dbReference>
<protein>
    <submittedName>
        <fullName evidence="9">Repair protein Rad1/Rec1/Rad17 family protein</fullName>
    </submittedName>
</protein>
<evidence type="ECO:0000256" key="3">
    <source>
        <dbReference type="ARBA" id="ARBA00022763"/>
    </source>
</evidence>
<feature type="domain" description="EamA" evidence="8">
    <location>
        <begin position="183"/>
        <end position="257"/>
    </location>
</feature>
<dbReference type="EMBL" id="JATAAI010000026">
    <property type="protein sequence ID" value="KAK1737130.1"/>
    <property type="molecule type" value="Genomic_DNA"/>
</dbReference>
<dbReference type="Proteomes" id="UP001224775">
    <property type="component" value="Unassembled WGS sequence"/>
</dbReference>
<evidence type="ECO:0000256" key="7">
    <source>
        <dbReference type="SAM" id="Phobius"/>
    </source>
</evidence>
<dbReference type="GO" id="GO:0000077">
    <property type="term" value="P:DNA damage checkpoint signaling"/>
    <property type="evidence" value="ECO:0007669"/>
    <property type="project" value="InterPro"/>
</dbReference>
<feature type="transmembrane region" description="Helical" evidence="7">
    <location>
        <begin position="278"/>
        <end position="296"/>
    </location>
</feature>
<feature type="compositionally biased region" description="Acidic residues" evidence="6">
    <location>
        <begin position="1095"/>
        <end position="1110"/>
    </location>
</feature>
<evidence type="ECO:0000256" key="6">
    <source>
        <dbReference type="SAM" id="MobiDB-lite"/>
    </source>
</evidence>
<keyword evidence="7" id="KW-0812">Transmembrane</keyword>
<dbReference type="AlphaFoldDB" id="A0AAD9D8V4"/>
<evidence type="ECO:0000256" key="1">
    <source>
        <dbReference type="ARBA" id="ARBA00004123"/>
    </source>
</evidence>
<evidence type="ECO:0000313" key="10">
    <source>
        <dbReference type="Proteomes" id="UP001224775"/>
    </source>
</evidence>
<dbReference type="Pfam" id="PF00892">
    <property type="entry name" value="EamA"/>
    <property type="match status" value="2"/>
</dbReference>
<feature type="region of interest" description="Disordered" evidence="6">
    <location>
        <begin position="712"/>
        <end position="731"/>
    </location>
</feature>
<dbReference type="InterPro" id="IPR037185">
    <property type="entry name" value="EmrE-like"/>
</dbReference>
<reference evidence="9" key="1">
    <citation type="submission" date="2023-06" db="EMBL/GenBank/DDBJ databases">
        <title>Survivors Of The Sea: Transcriptome response of Skeletonema marinoi to long-term dormancy.</title>
        <authorList>
            <person name="Pinder M.I.M."/>
            <person name="Kourtchenko O."/>
            <person name="Robertson E.K."/>
            <person name="Larsson T."/>
            <person name="Maumus F."/>
            <person name="Osuna-Cruz C.M."/>
            <person name="Vancaester E."/>
            <person name="Stenow R."/>
            <person name="Vandepoele K."/>
            <person name="Ploug H."/>
            <person name="Bruchert V."/>
            <person name="Godhe A."/>
            <person name="Topel M."/>
        </authorList>
    </citation>
    <scope>NUCLEOTIDE SEQUENCE</scope>
    <source>
        <strain evidence="9">R05AC</strain>
    </source>
</reference>
<dbReference type="GO" id="GO:0006281">
    <property type="term" value="P:DNA repair"/>
    <property type="evidence" value="ECO:0007669"/>
    <property type="project" value="UniProtKB-KW"/>
</dbReference>
<gene>
    <name evidence="9" type="ORF">QTG54_011997</name>
</gene>
<feature type="domain" description="EamA" evidence="8">
    <location>
        <begin position="276"/>
        <end position="434"/>
    </location>
</feature>
<organism evidence="9 10">
    <name type="scientific">Skeletonema marinoi</name>
    <dbReference type="NCBI Taxonomy" id="267567"/>
    <lineage>
        <taxon>Eukaryota</taxon>
        <taxon>Sar</taxon>
        <taxon>Stramenopiles</taxon>
        <taxon>Ochrophyta</taxon>
        <taxon>Bacillariophyta</taxon>
        <taxon>Coscinodiscophyceae</taxon>
        <taxon>Thalassiosirophycidae</taxon>
        <taxon>Thalassiosirales</taxon>
        <taxon>Skeletonemataceae</taxon>
        <taxon>Skeletonema</taxon>
        <taxon>Skeletonema marinoi-dohrnii complex</taxon>
    </lineage>
</organism>
<feature type="compositionally biased region" description="Acidic residues" evidence="6">
    <location>
        <begin position="1031"/>
        <end position="1041"/>
    </location>
</feature>
<dbReference type="Pfam" id="PF02144">
    <property type="entry name" value="Rad1"/>
    <property type="match status" value="1"/>
</dbReference>
<evidence type="ECO:0000313" key="9">
    <source>
        <dbReference type="EMBL" id="KAK1737130.1"/>
    </source>
</evidence>
<keyword evidence="3" id="KW-0227">DNA damage</keyword>
<feature type="transmembrane region" description="Helical" evidence="7">
    <location>
        <begin position="241"/>
        <end position="258"/>
    </location>
</feature>
<feature type="transmembrane region" description="Helical" evidence="7">
    <location>
        <begin position="192"/>
        <end position="211"/>
    </location>
</feature>
<dbReference type="GO" id="GO:0016020">
    <property type="term" value="C:membrane"/>
    <property type="evidence" value="ECO:0007669"/>
    <property type="project" value="InterPro"/>
</dbReference>
<evidence type="ECO:0000256" key="2">
    <source>
        <dbReference type="ARBA" id="ARBA00010991"/>
    </source>
</evidence>
<name>A0AAD9D8V4_9STRA</name>
<dbReference type="SUPFAM" id="SSF103481">
    <property type="entry name" value="Multidrug resistance efflux transporter EmrE"/>
    <property type="match status" value="2"/>
</dbReference>
<evidence type="ECO:0000256" key="4">
    <source>
        <dbReference type="ARBA" id="ARBA00023204"/>
    </source>
</evidence>
<keyword evidence="10" id="KW-1185">Reference proteome</keyword>
<feature type="compositionally biased region" description="Basic and acidic residues" evidence="6">
    <location>
        <begin position="1042"/>
        <end position="1060"/>
    </location>
</feature>
<comment type="similarity">
    <text evidence="2">Belongs to the rad1 family.</text>
</comment>
<keyword evidence="4" id="KW-0234">DNA repair</keyword>
<sequence>MKEQEEGEEEGFINSEATLDVLPDENVDTTTSSLTTETNSAAEISLMGIPLRSIILLNLVAIIWGTQHSVIKTVVDDSALFTVGFGDAFGFANWAEHVFGSNWEVLMSNLQNSNIANDAGGSKDDAAAYFTLARFSLAALLASPYTPGLKQQTIEDDEDDNNALVQSQSTILGDGSAQHEQTNLAWKYGAELGIYMFLGYAFQAIGLQTTTASRSGFLLYLNVKLVPFFSFFLFGKTIQQSTWISALVAFAGTALLAFDNASGGTGGLVDASFAVGDLWSIAAAAASALFILRMEAASKAVPKSAELNAANLWTVAFLSLLWTAWISFNNLHTEATLVAQTLPETLTQTLQQTFQQTVNTITANPLQLIYLSAVTTALANYLQSIAQKEVSAERASIFYALDPVYGAAFANLLLGETLGLWGWVGASLIAFAAATNAVWDFSKSDEDADSNGINNTDESQLLFSCQCDSARTVADLLSCLRRVVTSNVSEFGGAGIGGGGHNSSTQHTSHTQSTAAAVAVAGGSANKIQHATVYAGPNGLTFHVQHGLAKQSQCSVDLPKGLFREYFVGEEEVWLEDSDVESVNNHNATGGTSSQSLGRTKEIIHGGEFGVNLTTVLECFSVLSRNNKSVQSMAKGKGSNGSSSGGTKQNYGEYASLDRVPLCMSYDRATALFHLEFLEGGQIGGSGDAANVMGGGCLVTCEVPGVAVSDDVDDGPDDEMDNHNSLSSNNTSGLAAAFRSSPLLSRAILYSDALQAAVAELYDVPGASVVQVTLSSEGMELGTVGPRSEVWVNVPYHKRQTGMYVGMECYKSNNNDPFGTQSSPTMIRKYPLGAFLTGMRGLDIGCETCISVNSRGMMAIQHQVAKDGYTDTSSANVRPSFVDFIMTCIEDEGDDEELSQENISQGVHQNDAWQNEMNDETEEATATSTRNKSKTRTRETFSSSEDEEMQARTHPRKEKQQYDSASGTDDEGFERSSSNNAASKILGELELDKDMISSHRDDTMQGRKTALEDIRRRRRERQNESMRMDESDNEESAEDENAEKRNDYSNKRRSDSEPKASRKLRRSEGNDSESNQSDDNADSRLQNLRSTEQSSSEDDDDDDSEPEDALDVTAEIPKLFSKSPSMSTSRHGRRRGKSADRDDEAVDEEPKMMYGDTRLEFTQDGYESGDS</sequence>
<feature type="region of interest" description="Disordered" evidence="6">
    <location>
        <begin position="916"/>
        <end position="1171"/>
    </location>
</feature>
<keyword evidence="5" id="KW-0539">Nucleus</keyword>
<dbReference type="InterPro" id="IPR003021">
    <property type="entry name" value="Rad1_Rec1_Rad17"/>
</dbReference>
<dbReference type="InterPro" id="IPR000620">
    <property type="entry name" value="EamA_dom"/>
</dbReference>